<protein>
    <recommendedName>
        <fullName evidence="2">Outer membrane protein assembly factor BamD</fullName>
    </recommendedName>
</protein>
<accession>A0A644YRX4</accession>
<comment type="caution">
    <text evidence="1">The sequence shown here is derived from an EMBL/GenBank/DDBJ whole genome shotgun (WGS) entry which is preliminary data.</text>
</comment>
<dbReference type="SUPFAM" id="SSF48452">
    <property type="entry name" value="TPR-like"/>
    <property type="match status" value="5"/>
</dbReference>
<dbReference type="PANTHER" id="PTHR12558:SF13">
    <property type="entry name" value="CELL DIVISION CYCLE PROTEIN 27 HOMOLOG"/>
    <property type="match status" value="1"/>
</dbReference>
<proteinExistence type="predicted"/>
<dbReference type="Gene3D" id="1.25.40.10">
    <property type="entry name" value="Tetratricopeptide repeat domain"/>
    <property type="match status" value="7"/>
</dbReference>
<reference evidence="1" key="1">
    <citation type="submission" date="2019-08" db="EMBL/GenBank/DDBJ databases">
        <authorList>
            <person name="Kucharzyk K."/>
            <person name="Murdoch R.W."/>
            <person name="Higgins S."/>
            <person name="Loffler F."/>
        </authorList>
    </citation>
    <scope>NUCLEOTIDE SEQUENCE</scope>
</reference>
<dbReference type="PROSITE" id="PS50005">
    <property type="entry name" value="TPR"/>
    <property type="match status" value="3"/>
</dbReference>
<dbReference type="AlphaFoldDB" id="A0A644YRX4"/>
<dbReference type="EMBL" id="VSSQ01005969">
    <property type="protein sequence ID" value="MPM31069.1"/>
    <property type="molecule type" value="Genomic_DNA"/>
</dbReference>
<gene>
    <name evidence="1" type="ORF">SDC9_77622</name>
</gene>
<dbReference type="Pfam" id="PF13174">
    <property type="entry name" value="TPR_6"/>
    <property type="match status" value="2"/>
</dbReference>
<evidence type="ECO:0000313" key="1">
    <source>
        <dbReference type="EMBL" id="MPM31069.1"/>
    </source>
</evidence>
<dbReference type="Pfam" id="PF13432">
    <property type="entry name" value="TPR_16"/>
    <property type="match status" value="2"/>
</dbReference>
<dbReference type="Pfam" id="PF13181">
    <property type="entry name" value="TPR_8"/>
    <property type="match status" value="1"/>
</dbReference>
<organism evidence="1">
    <name type="scientific">bioreactor metagenome</name>
    <dbReference type="NCBI Taxonomy" id="1076179"/>
    <lineage>
        <taxon>unclassified sequences</taxon>
        <taxon>metagenomes</taxon>
        <taxon>ecological metagenomes</taxon>
    </lineage>
</organism>
<dbReference type="InterPro" id="IPR019734">
    <property type="entry name" value="TPR_rpt"/>
</dbReference>
<evidence type="ECO:0008006" key="2">
    <source>
        <dbReference type="Google" id="ProtNLM"/>
    </source>
</evidence>
<name>A0A644YRX4_9ZZZZ</name>
<dbReference type="InterPro" id="IPR011990">
    <property type="entry name" value="TPR-like_helical_dom_sf"/>
</dbReference>
<dbReference type="SMART" id="SM00028">
    <property type="entry name" value="TPR"/>
    <property type="match status" value="9"/>
</dbReference>
<dbReference type="PANTHER" id="PTHR12558">
    <property type="entry name" value="CELL DIVISION CYCLE 16,23,27"/>
    <property type="match status" value="1"/>
</dbReference>
<sequence length="926" mass="106918">MLCALELRRENTEGLVVAYETRYPESSDMEMIYFKFAGYYFDNQDYVKAHNYLVKLEKRNLAPQYEQEYKFKYAYCSLRLGNLDKAFKMFSEISSGKGSNFVPASKYYAAYILYMKKDFAAAVDIFKTLTSDKRFSVLSRYYILESEFMQKNYDYVIQNGEDIYNIVEKDYKSKTARMLSESYFAMKKPDQAKFYFEKYSIYSNDLSRKDLYYSGIIGYTLKSYFSAIDNFKKVITVNDSLSQNAYYHLANSYIQIKNKQEALNSFKKAADSNFDLTIKEDALFNYAKLSFDLNSDISVFDQYLKQYNAPIEKFNEIKNYIANSYLVKQDYVSALEALSQIKNPTATNIVSIQKASFLRGMQLIDLGAYREAIPFLETAVRNGAYNTQIDNLSNYWLAEAYYRNGQFQDAININLSLINRTTGFKNTPEYFISMFNLGYASFKAGQFEQAQQWFDKYIYSGKADAQTENEARVRLADSYFMQKRYKEASDSYAYISQKDLNTYFYASYQRAISLGLIGEDAKKIEVLKNVIREYPKSKVYPDFLYELGRSLVQTGDNGQAVTYFNELVHNHRESQFYYKALLELGLISINRHDVNKALEYYKRVVEENPMSQEAQDALAGMENIYQDIEKVQEYLAYLDKIGMSSLKSASEKEIMLFNAAEKQYVNGNYASASTSLLEFVQNYPQGSKTTHAYFYLGESYSKLGKPEAAMDAYSKVMERRDGSFTELATLHYAQLSYQIENYKQAYKAYSSLSLIAVLDNNKTEAAMGKMNSLFMDKQYDQALIEAKKASAYAINDNQKLRVKYITALSNYMTGNRTEALPILKDLAKNTGTPEGAESSYLLIANSFDNGDFASVERLVYAFSDTKTPHTYWLAKSFILLGDTYAEKEEWAQARATYNSILDSYKSKKGDDIVEQIRLRLKKIKSK</sequence>